<protein>
    <submittedName>
        <fullName evidence="7">SulP family inorganic anion transporter</fullName>
    </submittedName>
</protein>
<dbReference type="Proteomes" id="UP000471120">
    <property type="component" value="Unassembled WGS sequence"/>
</dbReference>
<evidence type="ECO:0000256" key="3">
    <source>
        <dbReference type="ARBA" id="ARBA00022989"/>
    </source>
</evidence>
<keyword evidence="2 5" id="KW-0812">Transmembrane</keyword>
<dbReference type="InterPro" id="IPR052706">
    <property type="entry name" value="Membrane-Transporter-like"/>
</dbReference>
<keyword evidence="3 5" id="KW-1133">Transmembrane helix</keyword>
<keyword evidence="4 5" id="KW-0472">Membrane</keyword>
<feature type="domain" description="SLC26A/SulP transporter" evidence="6">
    <location>
        <begin position="10"/>
        <end position="153"/>
    </location>
</feature>
<comment type="subcellular location">
    <subcellularLocation>
        <location evidence="1">Membrane</location>
        <topology evidence="1">Multi-pass membrane protein</topology>
    </subcellularLocation>
</comment>
<evidence type="ECO:0000313" key="8">
    <source>
        <dbReference type="Proteomes" id="UP000471120"/>
    </source>
</evidence>
<sequence length="212" mass="22087">MNVPAVGDEGRVGAGLPDLLFPDVPLSLATLQIVFPYALGLAMVGLLETFLTQQLVDDITGTPSNMRREGCGQGIANLVTGFFGGMGGCAMIGQTMMNVKECGGRTRVSTFVAGLSLLVLVVFAAPVLAVIPMAALVAVMIMVSFATMNWASLAPKVIRRAPIGETATMVVTVAVVVATENLAYGVLVGVAFGLLAIPSSRAALRRRYSTKR</sequence>
<organism evidence="7 8">
    <name type="scientific">Rhodococcus rhodnii</name>
    <dbReference type="NCBI Taxonomy" id="38312"/>
    <lineage>
        <taxon>Bacteria</taxon>
        <taxon>Bacillati</taxon>
        <taxon>Actinomycetota</taxon>
        <taxon>Actinomycetes</taxon>
        <taxon>Mycobacteriales</taxon>
        <taxon>Nocardiaceae</taxon>
        <taxon>Rhodococcus</taxon>
    </lineage>
</organism>
<evidence type="ECO:0000256" key="4">
    <source>
        <dbReference type="ARBA" id="ARBA00023136"/>
    </source>
</evidence>
<evidence type="ECO:0000256" key="1">
    <source>
        <dbReference type="ARBA" id="ARBA00004141"/>
    </source>
</evidence>
<reference evidence="7 8" key="1">
    <citation type="submission" date="2018-07" db="EMBL/GenBank/DDBJ databases">
        <title>Genome sequence of Rhodococcus rhodnii ATCC 35071 from Rhodnius prolixus.</title>
        <authorList>
            <person name="Patel V."/>
            <person name="Vogel K.J."/>
        </authorList>
    </citation>
    <scope>NUCLEOTIDE SEQUENCE [LARGE SCALE GENOMIC DNA]</scope>
    <source>
        <strain evidence="7 8">ATCC 35071</strain>
    </source>
</reference>
<dbReference type="PANTHER" id="PTHR43310:SF1">
    <property type="entry name" value="SULFATE TRANSPORTER YBAR-RELATED"/>
    <property type="match status" value="1"/>
</dbReference>
<evidence type="ECO:0000256" key="5">
    <source>
        <dbReference type="SAM" id="Phobius"/>
    </source>
</evidence>
<feature type="transmembrane region" description="Helical" evidence="5">
    <location>
        <begin position="157"/>
        <end position="178"/>
    </location>
</feature>
<dbReference type="AlphaFoldDB" id="A0A6P2CI56"/>
<dbReference type="EMBL" id="QRCM01000001">
    <property type="protein sequence ID" value="TXG92507.1"/>
    <property type="molecule type" value="Genomic_DNA"/>
</dbReference>
<dbReference type="Pfam" id="PF00916">
    <property type="entry name" value="Sulfate_transp"/>
    <property type="match status" value="1"/>
</dbReference>
<evidence type="ECO:0000259" key="6">
    <source>
        <dbReference type="Pfam" id="PF00916"/>
    </source>
</evidence>
<accession>A0A6P2CI56</accession>
<feature type="transmembrane region" description="Helical" evidence="5">
    <location>
        <begin position="75"/>
        <end position="97"/>
    </location>
</feature>
<name>A0A6P2CI56_9NOCA</name>
<dbReference type="GO" id="GO:0016020">
    <property type="term" value="C:membrane"/>
    <property type="evidence" value="ECO:0007669"/>
    <property type="project" value="UniProtKB-SubCell"/>
</dbReference>
<feature type="transmembrane region" description="Helical" evidence="5">
    <location>
        <begin position="26"/>
        <end position="47"/>
    </location>
</feature>
<comment type="caution">
    <text evidence="7">The sequence shown here is derived from an EMBL/GenBank/DDBJ whole genome shotgun (WGS) entry which is preliminary data.</text>
</comment>
<proteinExistence type="predicted"/>
<evidence type="ECO:0000313" key="7">
    <source>
        <dbReference type="EMBL" id="TXG92507.1"/>
    </source>
</evidence>
<gene>
    <name evidence="7" type="ORF">DW322_07525</name>
</gene>
<evidence type="ECO:0000256" key="2">
    <source>
        <dbReference type="ARBA" id="ARBA00022692"/>
    </source>
</evidence>
<feature type="transmembrane region" description="Helical" evidence="5">
    <location>
        <begin position="117"/>
        <end position="145"/>
    </location>
</feature>
<feature type="transmembrane region" description="Helical" evidence="5">
    <location>
        <begin position="184"/>
        <end position="204"/>
    </location>
</feature>
<dbReference type="InterPro" id="IPR011547">
    <property type="entry name" value="SLC26A/SulP_dom"/>
</dbReference>
<dbReference type="PANTHER" id="PTHR43310">
    <property type="entry name" value="SULFATE TRANSPORTER YBAR-RELATED"/>
    <property type="match status" value="1"/>
</dbReference>